<feature type="signal peptide" evidence="4">
    <location>
        <begin position="1"/>
        <end position="22"/>
    </location>
</feature>
<dbReference type="EMBL" id="JADBEM010000001">
    <property type="protein sequence ID" value="MBE1609082.1"/>
    <property type="molecule type" value="Genomic_DNA"/>
</dbReference>
<dbReference type="PANTHER" id="PTHR35841:SF1">
    <property type="entry name" value="PHOSPHONATES-BINDING PERIPLASMIC PROTEIN"/>
    <property type="match status" value="1"/>
</dbReference>
<comment type="caution">
    <text evidence="5">The sequence shown here is derived from an EMBL/GenBank/DDBJ whole genome shotgun (WGS) entry which is preliminary data.</text>
</comment>
<dbReference type="Pfam" id="PF12974">
    <property type="entry name" value="Phosphonate-bd"/>
    <property type="match status" value="1"/>
</dbReference>
<dbReference type="Proteomes" id="UP000638648">
    <property type="component" value="Unassembled WGS sequence"/>
</dbReference>
<feature type="chain" id="PRO_5038886456" evidence="4">
    <location>
        <begin position="23"/>
        <end position="324"/>
    </location>
</feature>
<accession>A0A927MZK0</accession>
<dbReference type="CDD" id="cd01071">
    <property type="entry name" value="PBP2_PhnD_like"/>
    <property type="match status" value="1"/>
</dbReference>
<dbReference type="AlphaFoldDB" id="A0A927MZK0"/>
<protein>
    <submittedName>
        <fullName evidence="5">Phosphonate transport system substrate-binding protein</fullName>
    </submittedName>
</protein>
<evidence type="ECO:0000313" key="6">
    <source>
        <dbReference type="Proteomes" id="UP000638648"/>
    </source>
</evidence>
<dbReference type="PROSITE" id="PS51257">
    <property type="entry name" value="PROKAR_LIPOPROTEIN"/>
    <property type="match status" value="1"/>
</dbReference>
<dbReference type="GO" id="GO:0043190">
    <property type="term" value="C:ATP-binding cassette (ABC) transporter complex"/>
    <property type="evidence" value="ECO:0007669"/>
    <property type="project" value="InterPro"/>
</dbReference>
<evidence type="ECO:0000256" key="4">
    <source>
        <dbReference type="SAM" id="SignalP"/>
    </source>
</evidence>
<gene>
    <name evidence="5" type="ORF">HEB94_005930</name>
</gene>
<dbReference type="SUPFAM" id="SSF53850">
    <property type="entry name" value="Periplasmic binding protein-like II"/>
    <property type="match status" value="1"/>
</dbReference>
<dbReference type="InterPro" id="IPR005770">
    <property type="entry name" value="PhnD"/>
</dbReference>
<reference evidence="5" key="1">
    <citation type="submission" date="2020-10" db="EMBL/GenBank/DDBJ databases">
        <title>Sequencing the genomes of 1000 actinobacteria strains.</title>
        <authorList>
            <person name="Klenk H.-P."/>
        </authorList>
    </citation>
    <scope>NUCLEOTIDE SEQUENCE</scope>
    <source>
        <strain evidence="5">DSM 45354</strain>
    </source>
</reference>
<keyword evidence="6" id="KW-1185">Reference proteome</keyword>
<dbReference type="NCBIfam" id="TIGR01098">
    <property type="entry name" value="3A0109s03R"/>
    <property type="match status" value="1"/>
</dbReference>
<dbReference type="PANTHER" id="PTHR35841">
    <property type="entry name" value="PHOSPHONATES-BINDING PERIPLASMIC PROTEIN"/>
    <property type="match status" value="1"/>
</dbReference>
<keyword evidence="2 4" id="KW-0732">Signal</keyword>
<evidence type="ECO:0000313" key="5">
    <source>
        <dbReference type="EMBL" id="MBE1609082.1"/>
    </source>
</evidence>
<sequence length="324" mass="33635">MARTPIKMIACLAGLVTALALAGCGASAAQTNDASTGNPGSGSGGGSDPDTITIAHIPSEENTDIDQSYAKIAEVIEQETGKKVAFQQATSYAAVIEAQRAGKVQIAAYGPFSYVVAKDSGAGAELLGYSAESSQDPGGYYSVASVPKGSKITDLSGFKGKKVCFVDPTSTSGYLFPSAGLLKEHIDPKKGVTPIFAGGHDASVLAVADGQCDGGFSTESMAKEELIKSGQLKQGDIKVIWKSELIPPSPVAVSTKLSPELRKQLKNIFLTKLNVDALKKSGECDTSKDNCGLPMKWGYLSIEDSAYDGIRAVCDTTKSDSCNA</sequence>
<evidence type="ECO:0000256" key="1">
    <source>
        <dbReference type="ARBA" id="ARBA00007162"/>
    </source>
</evidence>
<name>A0A927MZK0_9ACTN</name>
<proteinExistence type="inferred from homology"/>
<comment type="similarity">
    <text evidence="1">Belongs to the phosphate/phosphite/phosphonate binding protein family.</text>
</comment>
<organism evidence="5 6">
    <name type="scientific">Actinopolymorpha pittospori</name>
    <dbReference type="NCBI Taxonomy" id="648752"/>
    <lineage>
        <taxon>Bacteria</taxon>
        <taxon>Bacillati</taxon>
        <taxon>Actinomycetota</taxon>
        <taxon>Actinomycetes</taxon>
        <taxon>Propionibacteriales</taxon>
        <taxon>Actinopolymorphaceae</taxon>
        <taxon>Actinopolymorpha</taxon>
    </lineage>
</organism>
<dbReference type="GO" id="GO:0055085">
    <property type="term" value="P:transmembrane transport"/>
    <property type="evidence" value="ECO:0007669"/>
    <property type="project" value="InterPro"/>
</dbReference>
<evidence type="ECO:0000256" key="2">
    <source>
        <dbReference type="ARBA" id="ARBA00022729"/>
    </source>
</evidence>
<dbReference type="RefSeq" id="WP_202896595.1">
    <property type="nucleotide sequence ID" value="NZ_BAABJL010000273.1"/>
</dbReference>
<dbReference type="Gene3D" id="3.40.190.10">
    <property type="entry name" value="Periplasmic binding protein-like II"/>
    <property type="match status" value="2"/>
</dbReference>
<feature type="region of interest" description="Disordered" evidence="3">
    <location>
        <begin position="30"/>
        <end position="51"/>
    </location>
</feature>
<evidence type="ECO:0000256" key="3">
    <source>
        <dbReference type="SAM" id="MobiDB-lite"/>
    </source>
</evidence>